<feature type="transmembrane region" description="Helical" evidence="1">
    <location>
        <begin position="228"/>
        <end position="250"/>
    </location>
</feature>
<gene>
    <name evidence="3" type="ORF">O4H32_11695</name>
</gene>
<dbReference type="RefSeq" id="WP_269359355.1">
    <property type="nucleotide sequence ID" value="NZ_JAPWHE010000009.1"/>
</dbReference>
<feature type="transmembrane region" description="Helical" evidence="1">
    <location>
        <begin position="196"/>
        <end position="216"/>
    </location>
</feature>
<feature type="domain" description="EamA" evidence="2">
    <location>
        <begin position="166"/>
        <end position="300"/>
    </location>
</feature>
<dbReference type="EMBL" id="JAPWHE010000009">
    <property type="protein sequence ID" value="MCZ4330613.1"/>
    <property type="molecule type" value="Genomic_DNA"/>
</dbReference>
<dbReference type="InterPro" id="IPR000620">
    <property type="entry name" value="EamA_dom"/>
</dbReference>
<dbReference type="Proteomes" id="UP001068379">
    <property type="component" value="Unassembled WGS sequence"/>
</dbReference>
<evidence type="ECO:0000259" key="2">
    <source>
        <dbReference type="Pfam" id="PF00892"/>
    </source>
</evidence>
<name>A0ABT4M5U2_9BURK</name>
<dbReference type="PANTHER" id="PTHR22911">
    <property type="entry name" value="ACYL-MALONYL CONDENSING ENZYME-RELATED"/>
    <property type="match status" value="1"/>
</dbReference>
<evidence type="ECO:0000256" key="1">
    <source>
        <dbReference type="SAM" id="Phobius"/>
    </source>
</evidence>
<feature type="transmembrane region" description="Helical" evidence="1">
    <location>
        <begin position="43"/>
        <end position="64"/>
    </location>
</feature>
<dbReference type="SUPFAM" id="SSF103481">
    <property type="entry name" value="Multidrug resistance efflux transporter EmrE"/>
    <property type="match status" value="2"/>
</dbReference>
<sequence length="306" mass="32109">MTPGPGQSALPRHLAVGTLILISTIFAANHVAARVAFDDGAGVLLGVTCRAGASLLALLGIVLWRRQGLCIPARLSAWQGLLGLLIALQSFCLYSAVARIPVALALLINSLFPLLFALLTWALGGPRPTRRASLLMGLILAGLALVLDLPGLLRDGASPDVRWAAGVALAFGSASLFACALWVTEHRLAVLPGPVRSLYTIFIVLCAMLAAGAADFMPGGMRPPDGLAGWAALAVLSLCYTTGFCTLFILMPRLDMSRNAPVMNAEPVASLALGWLILGQAFNDRQLLGGLLVLSCIVVLAYSRRH</sequence>
<feature type="transmembrane region" description="Helical" evidence="1">
    <location>
        <begin position="102"/>
        <end position="122"/>
    </location>
</feature>
<dbReference type="InterPro" id="IPR037185">
    <property type="entry name" value="EmrE-like"/>
</dbReference>
<keyword evidence="1" id="KW-0472">Membrane</keyword>
<feature type="transmembrane region" description="Helical" evidence="1">
    <location>
        <begin position="287"/>
        <end position="303"/>
    </location>
</feature>
<dbReference type="PANTHER" id="PTHR22911:SF79">
    <property type="entry name" value="MOBA-LIKE NTP TRANSFERASE DOMAIN-CONTAINING PROTEIN"/>
    <property type="match status" value="1"/>
</dbReference>
<feature type="transmembrane region" description="Helical" evidence="1">
    <location>
        <begin position="76"/>
        <end position="96"/>
    </location>
</feature>
<accession>A0ABT4M5U2</accession>
<keyword evidence="1" id="KW-0812">Transmembrane</keyword>
<evidence type="ECO:0000313" key="4">
    <source>
        <dbReference type="Proteomes" id="UP001068379"/>
    </source>
</evidence>
<reference evidence="3" key="1">
    <citation type="submission" date="2022-12" db="EMBL/GenBank/DDBJ databases">
        <title>Bacterial isolates from different developmental stages of Nematostella vectensis.</title>
        <authorList>
            <person name="Fraune S."/>
        </authorList>
    </citation>
    <scope>NUCLEOTIDE SEQUENCE</scope>
    <source>
        <strain evidence="3">G21619-S1</strain>
    </source>
</reference>
<evidence type="ECO:0000313" key="3">
    <source>
        <dbReference type="EMBL" id="MCZ4330613.1"/>
    </source>
</evidence>
<feature type="transmembrane region" description="Helical" evidence="1">
    <location>
        <begin position="134"/>
        <end position="153"/>
    </location>
</feature>
<keyword evidence="1" id="KW-1133">Transmembrane helix</keyword>
<feature type="transmembrane region" description="Helical" evidence="1">
    <location>
        <begin position="165"/>
        <end position="184"/>
    </location>
</feature>
<proteinExistence type="predicted"/>
<keyword evidence="4" id="KW-1185">Reference proteome</keyword>
<protein>
    <submittedName>
        <fullName evidence="3">DMT family transporter</fullName>
    </submittedName>
</protein>
<feature type="transmembrane region" description="Helical" evidence="1">
    <location>
        <begin position="262"/>
        <end position="281"/>
    </location>
</feature>
<dbReference type="Gene3D" id="1.10.3730.20">
    <property type="match status" value="1"/>
</dbReference>
<feature type="domain" description="EamA" evidence="2">
    <location>
        <begin position="16"/>
        <end position="147"/>
    </location>
</feature>
<comment type="caution">
    <text evidence="3">The sequence shown here is derived from an EMBL/GenBank/DDBJ whole genome shotgun (WGS) entry which is preliminary data.</text>
</comment>
<dbReference type="Pfam" id="PF00892">
    <property type="entry name" value="EamA"/>
    <property type="match status" value="2"/>
</dbReference>
<organism evidence="3 4">
    <name type="scientific">Castellaniella denitrificans</name>
    <dbReference type="NCBI Taxonomy" id="56119"/>
    <lineage>
        <taxon>Bacteria</taxon>
        <taxon>Pseudomonadati</taxon>
        <taxon>Pseudomonadota</taxon>
        <taxon>Betaproteobacteria</taxon>
        <taxon>Burkholderiales</taxon>
        <taxon>Alcaligenaceae</taxon>
        <taxon>Castellaniella</taxon>
    </lineage>
</organism>